<dbReference type="STRING" id="490189.SAMN02927903_02266"/>
<keyword evidence="3" id="KW-1185">Reference proteome</keyword>
<accession>A0A1G5IIH4</accession>
<evidence type="ECO:0000313" key="2">
    <source>
        <dbReference type="EMBL" id="SCY75797.1"/>
    </source>
</evidence>
<dbReference type="PROSITE" id="PS50943">
    <property type="entry name" value="HTH_CROC1"/>
    <property type="match status" value="1"/>
</dbReference>
<feature type="domain" description="HTH cro/C1-type" evidence="1">
    <location>
        <begin position="23"/>
        <end position="71"/>
    </location>
</feature>
<dbReference type="InterPro" id="IPR001387">
    <property type="entry name" value="Cro/C1-type_HTH"/>
</dbReference>
<dbReference type="EMBL" id="FMVF01000010">
    <property type="protein sequence ID" value="SCY75797.1"/>
    <property type="molecule type" value="Genomic_DNA"/>
</dbReference>
<dbReference type="GO" id="GO:0003677">
    <property type="term" value="F:DNA binding"/>
    <property type="evidence" value="ECO:0007669"/>
    <property type="project" value="InterPro"/>
</dbReference>
<dbReference type="AlphaFoldDB" id="A0A1G5IIH4"/>
<reference evidence="2 3" key="1">
    <citation type="submission" date="2016-10" db="EMBL/GenBank/DDBJ databases">
        <authorList>
            <person name="de Groot N.N."/>
        </authorList>
    </citation>
    <scope>NUCLEOTIDE SEQUENCE [LARGE SCALE GENOMIC DNA]</scope>
    <source>
        <strain evidence="2 3">CGMCC 1.7031</strain>
    </source>
</reference>
<dbReference type="Gene3D" id="1.10.260.40">
    <property type="entry name" value="lambda repressor-like DNA-binding domains"/>
    <property type="match status" value="1"/>
</dbReference>
<gene>
    <name evidence="2" type="ORF">SAMN02927903_02266</name>
</gene>
<protein>
    <recommendedName>
        <fullName evidence="1">HTH cro/C1-type domain-containing protein</fullName>
    </recommendedName>
</protein>
<dbReference type="SUPFAM" id="SSF47413">
    <property type="entry name" value="lambda repressor-like DNA-binding domains"/>
    <property type="match status" value="1"/>
</dbReference>
<evidence type="ECO:0000259" key="1">
    <source>
        <dbReference type="PROSITE" id="PS50943"/>
    </source>
</evidence>
<dbReference type="Proteomes" id="UP000199354">
    <property type="component" value="Unassembled WGS sequence"/>
</dbReference>
<sequence length="178" mass="20457">MLTFYVNLSQIDTMKRSESTPSKMLGIKQSDLALMLGVSRSQMAMFDSGRRSLPVEALQRLAEIRKDHDALKAAQLNDAALAAERRKQLEELLAKNRHGQVYNQGKVEALTKQLQQRDNFRALAELDMQRRKGQPQKSSFPKPGAAADKLVRSLVEFQIRLERQQHEQKWLESQLREK</sequence>
<proteinExistence type="predicted"/>
<dbReference type="CDD" id="cd00093">
    <property type="entry name" value="HTH_XRE"/>
    <property type="match status" value="1"/>
</dbReference>
<name>A0A1G5IIH4_9FLAO</name>
<dbReference type="InterPro" id="IPR010982">
    <property type="entry name" value="Lambda_DNA-bd_dom_sf"/>
</dbReference>
<evidence type="ECO:0000313" key="3">
    <source>
        <dbReference type="Proteomes" id="UP000199354"/>
    </source>
</evidence>
<organism evidence="2 3">
    <name type="scientific">Flavobacterium caeni</name>
    <dbReference type="NCBI Taxonomy" id="490189"/>
    <lineage>
        <taxon>Bacteria</taxon>
        <taxon>Pseudomonadati</taxon>
        <taxon>Bacteroidota</taxon>
        <taxon>Flavobacteriia</taxon>
        <taxon>Flavobacteriales</taxon>
        <taxon>Flavobacteriaceae</taxon>
        <taxon>Flavobacterium</taxon>
    </lineage>
</organism>